<evidence type="ECO:0000313" key="5">
    <source>
        <dbReference type="Proteomes" id="UP000236161"/>
    </source>
</evidence>
<evidence type="ECO:0000256" key="2">
    <source>
        <dbReference type="ARBA" id="ARBA00024341"/>
    </source>
</evidence>
<keyword evidence="5" id="KW-1185">Reference proteome</keyword>
<dbReference type="STRING" id="1088818.A0A2I0AWX7"/>
<dbReference type="AlphaFoldDB" id="A0A2I0AWX7"/>
<dbReference type="Gene3D" id="1.20.5.190">
    <property type="match status" value="1"/>
</dbReference>
<feature type="compositionally biased region" description="Polar residues" evidence="3">
    <location>
        <begin position="666"/>
        <end position="680"/>
    </location>
</feature>
<evidence type="ECO:0000256" key="3">
    <source>
        <dbReference type="SAM" id="MobiDB-lite"/>
    </source>
</evidence>
<feature type="region of interest" description="Disordered" evidence="3">
    <location>
        <begin position="609"/>
        <end position="739"/>
    </location>
</feature>
<dbReference type="SMART" id="SM00015">
    <property type="entry name" value="IQ"/>
    <property type="match status" value="2"/>
</dbReference>
<dbReference type="PANTHER" id="PTHR32295">
    <property type="entry name" value="IQ-DOMAIN 5-RELATED"/>
    <property type="match status" value="1"/>
</dbReference>
<feature type="compositionally biased region" description="Polar residues" evidence="3">
    <location>
        <begin position="716"/>
        <end position="731"/>
    </location>
</feature>
<comment type="similarity">
    <text evidence="2">Belongs to the IQD family.</text>
</comment>
<feature type="compositionally biased region" description="Basic and acidic residues" evidence="3">
    <location>
        <begin position="656"/>
        <end position="665"/>
    </location>
</feature>
<keyword evidence="1" id="KW-0112">Calmodulin-binding</keyword>
<accession>A0A2I0AWX7</accession>
<dbReference type="PANTHER" id="PTHR32295:SF154">
    <property type="entry name" value="PROTEIN IQ-DOMAIN 32"/>
    <property type="match status" value="1"/>
</dbReference>
<dbReference type="InterPro" id="IPR000048">
    <property type="entry name" value="IQ_motif_EF-hand-BS"/>
</dbReference>
<reference evidence="4 5" key="1">
    <citation type="journal article" date="2017" name="Nature">
        <title>The Apostasia genome and the evolution of orchids.</title>
        <authorList>
            <person name="Zhang G.Q."/>
            <person name="Liu K.W."/>
            <person name="Li Z."/>
            <person name="Lohaus R."/>
            <person name="Hsiao Y.Y."/>
            <person name="Niu S.C."/>
            <person name="Wang J.Y."/>
            <person name="Lin Y.C."/>
            <person name="Xu Q."/>
            <person name="Chen L.J."/>
            <person name="Yoshida K."/>
            <person name="Fujiwara S."/>
            <person name="Wang Z.W."/>
            <person name="Zhang Y.Q."/>
            <person name="Mitsuda N."/>
            <person name="Wang M."/>
            <person name="Liu G.H."/>
            <person name="Pecoraro L."/>
            <person name="Huang H.X."/>
            <person name="Xiao X.J."/>
            <person name="Lin M."/>
            <person name="Wu X.Y."/>
            <person name="Wu W.L."/>
            <person name="Chen Y.Y."/>
            <person name="Chang S.B."/>
            <person name="Sakamoto S."/>
            <person name="Ohme-Takagi M."/>
            <person name="Yagi M."/>
            <person name="Zeng S.J."/>
            <person name="Shen C.Y."/>
            <person name="Yeh C.M."/>
            <person name="Luo Y.B."/>
            <person name="Tsai W.C."/>
            <person name="Van de Peer Y."/>
            <person name="Liu Z.J."/>
        </authorList>
    </citation>
    <scope>NUCLEOTIDE SEQUENCE [LARGE SCALE GENOMIC DNA]</scope>
    <source>
        <strain evidence="5">cv. Shenzhen</strain>
        <tissue evidence="4">Stem</tissue>
    </source>
</reference>
<feature type="compositionally biased region" description="Polar residues" evidence="3">
    <location>
        <begin position="66"/>
        <end position="78"/>
    </location>
</feature>
<dbReference type="Proteomes" id="UP000236161">
    <property type="component" value="Unassembled WGS sequence"/>
</dbReference>
<dbReference type="OrthoDB" id="1747078at2759"/>
<evidence type="ECO:0000313" key="4">
    <source>
        <dbReference type="EMBL" id="PKA60041.1"/>
    </source>
</evidence>
<gene>
    <name evidence="4" type="primary">IQD32</name>
    <name evidence="4" type="ORF">AXF42_Ash009725</name>
</gene>
<dbReference type="EMBL" id="KZ451942">
    <property type="protein sequence ID" value="PKA60041.1"/>
    <property type="molecule type" value="Genomic_DNA"/>
</dbReference>
<feature type="compositionally biased region" description="Polar residues" evidence="3">
    <location>
        <begin position="615"/>
        <end position="637"/>
    </location>
</feature>
<feature type="compositionally biased region" description="Basic and acidic residues" evidence="3">
    <location>
        <begin position="82"/>
        <end position="94"/>
    </location>
</feature>
<feature type="compositionally biased region" description="Polar residues" evidence="3">
    <location>
        <begin position="95"/>
        <end position="106"/>
    </location>
</feature>
<protein>
    <submittedName>
        <fullName evidence="4">Protein IQ-domain 32</fullName>
    </submittedName>
</protein>
<dbReference type="Pfam" id="PF00612">
    <property type="entry name" value="IQ"/>
    <property type="match status" value="2"/>
</dbReference>
<feature type="region of interest" description="Disordered" evidence="3">
    <location>
        <begin position="66"/>
        <end position="116"/>
    </location>
</feature>
<dbReference type="GO" id="GO:0005516">
    <property type="term" value="F:calmodulin binding"/>
    <property type="evidence" value="ECO:0007669"/>
    <property type="project" value="UniProtKB-KW"/>
</dbReference>
<proteinExistence type="inferred from homology"/>
<dbReference type="PROSITE" id="PS50096">
    <property type="entry name" value="IQ"/>
    <property type="match status" value="2"/>
</dbReference>
<organism evidence="4 5">
    <name type="scientific">Apostasia shenzhenica</name>
    <dbReference type="NCBI Taxonomy" id="1088818"/>
    <lineage>
        <taxon>Eukaryota</taxon>
        <taxon>Viridiplantae</taxon>
        <taxon>Streptophyta</taxon>
        <taxon>Embryophyta</taxon>
        <taxon>Tracheophyta</taxon>
        <taxon>Spermatophyta</taxon>
        <taxon>Magnoliopsida</taxon>
        <taxon>Liliopsida</taxon>
        <taxon>Asparagales</taxon>
        <taxon>Orchidaceae</taxon>
        <taxon>Apostasioideae</taxon>
        <taxon>Apostasia</taxon>
    </lineage>
</organism>
<evidence type="ECO:0000256" key="1">
    <source>
        <dbReference type="ARBA" id="ARBA00022860"/>
    </source>
</evidence>
<sequence length="739" mass="81664">MGRSPSSCFRILACAGEPADNDDVSPPQESKTSLVKSRWSFRKRSPRHHVLSNSVISEPLSFVNEKQGQEASADTLTTEKVLVPDKGTDAEQRIDNSTLSSSTSPEPQHVTDRSTGKADIDIQENIVLFMQAAIRGYMAQRELQKLKNIVKVQAAVRGYLVRKQAVGTLRCLLAIVKMQVLIRTRHSARSTEFTATKNHDVEMPSKLVKNYQINSSKTPSAIRKLVSNAFPRKLLESMPKSKPIHISCNSSMSDSGSQWLERWMTYVALEKQNIIPIHDDLGKDVKAGLITCEVNDKFQFTPGQISFSKCAPSDQKVTTEAEDNLTNKSFGELEAPRSVVEQCSNSLAQDDQLTHGSPEKGSDSADNQLLLATDADLHSVPNSTEYNVDHDEELPKNISTTEFLETLETEEGNVVIGSRKSRNPSFVAVQAKFEELNSTSCLSRHAGESKLVQTDSKSEEVCETKSGQYQVDSINKEVSLTEEMAGHSSSGQNISLNCGTEGHIFSVLGEIRTNNDNMKSKTNDISLKLDLVEPQQMVENCENRALSNKAEEFNASNIQLVELAKDPQIDELLQEGSPKSHFIVPEFHGTPSSQISMPGKISKAENNIAPRKQRAQSAVKSSPTNSKDDSGLQSSGKSLHKDLKNAKRRNSFGMAKTDHVDHENRNIGTHSLPSYMQPTESAKAKVHPSISQKSSPDSHQKKGHSLPGADERQDSSPRMQRPTLQAPQNMKGNERRWIR</sequence>
<name>A0A2I0AWX7_9ASPA</name>